<proteinExistence type="predicted"/>
<protein>
    <submittedName>
        <fullName evidence="1">WD40 domain protein beta Propeller</fullName>
    </submittedName>
</protein>
<accession>Q01PE1</accession>
<dbReference type="InParanoid" id="Q01PE1"/>
<dbReference type="PANTHER" id="PTHR32161">
    <property type="entry name" value="DPP6 N-TERMINAL DOMAIN-LIKE PROTEIN"/>
    <property type="match status" value="1"/>
</dbReference>
<dbReference type="Pfam" id="PF07676">
    <property type="entry name" value="PD40"/>
    <property type="match status" value="8"/>
</dbReference>
<evidence type="ECO:0000313" key="1">
    <source>
        <dbReference type="EMBL" id="ABJ88479.1"/>
    </source>
</evidence>
<dbReference type="HOGENOM" id="CLU_011452_0_0_0"/>
<dbReference type="eggNOG" id="COG0823">
    <property type="taxonomic scope" value="Bacteria"/>
</dbReference>
<dbReference type="InterPro" id="IPR011042">
    <property type="entry name" value="6-blade_b-propeller_TolB-like"/>
</dbReference>
<name>Q01PE1_SOLUE</name>
<dbReference type="SUPFAM" id="SSF82171">
    <property type="entry name" value="DPP6 N-terminal domain-like"/>
    <property type="match status" value="1"/>
</dbReference>
<dbReference type="InterPro" id="IPR011659">
    <property type="entry name" value="WD40"/>
</dbReference>
<organism evidence="1">
    <name type="scientific">Solibacter usitatus (strain Ellin6076)</name>
    <dbReference type="NCBI Taxonomy" id="234267"/>
    <lineage>
        <taxon>Bacteria</taxon>
        <taxon>Pseudomonadati</taxon>
        <taxon>Acidobacteriota</taxon>
        <taxon>Terriglobia</taxon>
        <taxon>Bryobacterales</taxon>
        <taxon>Solibacteraceae</taxon>
        <taxon>Candidatus Solibacter</taxon>
    </lineage>
</organism>
<dbReference type="Gene3D" id="2.120.10.30">
    <property type="entry name" value="TolB, C-terminal domain"/>
    <property type="match status" value="3"/>
</dbReference>
<dbReference type="EMBL" id="CP000473">
    <property type="protein sequence ID" value="ABJ88479.1"/>
    <property type="molecule type" value="Genomic_DNA"/>
</dbReference>
<dbReference type="KEGG" id="sus:Acid_7571"/>
<dbReference type="PANTHER" id="PTHR32161:SF8">
    <property type="entry name" value="DPP6 N-TERMINAL DOMAIN-LIKE PROTEIN"/>
    <property type="match status" value="1"/>
</dbReference>
<dbReference type="AlphaFoldDB" id="Q01PE1"/>
<dbReference type="STRING" id="234267.Acid_7571"/>
<gene>
    <name evidence="1" type="ordered locus">Acid_7571</name>
</gene>
<sequence>MGETLPYALRAIYDYLRRDDRGTTIPQMRSLIIALTAMAILLAETHTRRKIALARVYPQPGQLGLFVAASDGSDEHPLLASADTDYDPAWAPDGGSIVFTSERNGSADLFRVNPDGSGLKQLTADPAYDDQATFSSDSKQLAFVSTRGGGTANLWTMDLVTGRARALTSGPGGDFRPSWSPDGKWIAFSSGRDNPVPFASGRWERLQLSDIYVIRPDGSGLKKITKSGNFCGSPKWMGDSSHVIAYCMTAEQTLANRRASPDPGNDTRLVSIDTGTAASTELNTGPGVKINPSWLPGNETGYIRKDTADPGIYYSSGRRGPAGQIRGASWSPDGKLVVFCRRANTPRPAGGAKRTFSRNSKYELSLTGILPAFSPSGRELVTNSPPSATPRGSSISVTALETGISKVVYEDKNRNVLVGGWSPDGRRIIFAIGEFAAFFDGFHSRFLKVGDRAETGARLAIVNADGTGLTELTAEPGNNAFPSFSPDGKRFVYRTFTEDGYGLRIMNLETKTGKILTRQYDNFPLWSPRGDLITFSRQIEGAYEIYTIKPDGSSLKRLTFTKGNDAHMAWSPDGEYIVFTSSRMGFKDEVAYTDAPQPYGEIFVMRYDGTGVEQLTDNQWEEGTPAWQPMAASHIGGR</sequence>
<reference evidence="1" key="1">
    <citation type="submission" date="2006-10" db="EMBL/GenBank/DDBJ databases">
        <title>Complete sequence of Solibacter usitatus Ellin6076.</title>
        <authorList>
            <consortium name="US DOE Joint Genome Institute"/>
            <person name="Copeland A."/>
            <person name="Lucas S."/>
            <person name="Lapidus A."/>
            <person name="Barry K."/>
            <person name="Detter J.C."/>
            <person name="Glavina del Rio T."/>
            <person name="Hammon N."/>
            <person name="Israni S."/>
            <person name="Dalin E."/>
            <person name="Tice H."/>
            <person name="Pitluck S."/>
            <person name="Thompson L.S."/>
            <person name="Brettin T."/>
            <person name="Bruce D."/>
            <person name="Han C."/>
            <person name="Tapia R."/>
            <person name="Gilna P."/>
            <person name="Schmutz J."/>
            <person name="Larimer F."/>
            <person name="Land M."/>
            <person name="Hauser L."/>
            <person name="Kyrpides N."/>
            <person name="Mikhailova N."/>
            <person name="Janssen P.H."/>
            <person name="Kuske C.R."/>
            <person name="Richardson P."/>
        </authorList>
    </citation>
    <scope>NUCLEOTIDE SEQUENCE</scope>
    <source>
        <strain evidence="1">Ellin6076</strain>
    </source>
</reference>